<evidence type="ECO:0000256" key="1">
    <source>
        <dbReference type="SAM" id="MobiDB-lite"/>
    </source>
</evidence>
<protein>
    <recommendedName>
        <fullName evidence="2">IrrE N-terminal-like domain-containing protein</fullName>
    </recommendedName>
</protein>
<dbReference type="PANTHER" id="PTHR43236:SF1">
    <property type="entry name" value="BLL7220 PROTEIN"/>
    <property type="match status" value="1"/>
</dbReference>
<dbReference type="InterPro" id="IPR010359">
    <property type="entry name" value="IrrE_HExxH"/>
</dbReference>
<dbReference type="AlphaFoldDB" id="A0A0F9WW55"/>
<name>A0A0F9WW55_9ZZZZ</name>
<dbReference type="Pfam" id="PF06114">
    <property type="entry name" value="Peptidase_M78"/>
    <property type="match status" value="1"/>
</dbReference>
<proteinExistence type="predicted"/>
<dbReference type="Gene3D" id="1.10.10.2910">
    <property type="match status" value="1"/>
</dbReference>
<comment type="caution">
    <text evidence="3">The sequence shown here is derived from an EMBL/GenBank/DDBJ whole genome shotgun (WGS) entry which is preliminary data.</text>
</comment>
<dbReference type="EMBL" id="LAZR01000108">
    <property type="protein sequence ID" value="KKN90631.1"/>
    <property type="molecule type" value="Genomic_DNA"/>
</dbReference>
<feature type="domain" description="IrrE N-terminal-like" evidence="2">
    <location>
        <begin position="85"/>
        <end position="179"/>
    </location>
</feature>
<gene>
    <name evidence="3" type="ORF">LCGC14_0225740</name>
</gene>
<organism evidence="3">
    <name type="scientific">marine sediment metagenome</name>
    <dbReference type="NCBI Taxonomy" id="412755"/>
    <lineage>
        <taxon>unclassified sequences</taxon>
        <taxon>metagenomes</taxon>
        <taxon>ecological metagenomes</taxon>
    </lineage>
</organism>
<evidence type="ECO:0000313" key="3">
    <source>
        <dbReference type="EMBL" id="KKN90631.1"/>
    </source>
</evidence>
<dbReference type="PANTHER" id="PTHR43236">
    <property type="entry name" value="ANTITOXIN HIGA1"/>
    <property type="match status" value="1"/>
</dbReference>
<sequence>MACWIAEHREPTRCRIGRTRACKAEEGRSGSGPPTTSIPAPRQGGGKRMTPRPLERRAIIAALKVRQGAGVPDDVPICSYDFAVKQGVAVRFMPISSMEGIYDRHSKTIVISSLRPWGRRAFTCAHEYGHHVFGHGAHVDELPEERQEPRAPEELLADRFAGFLLMPRLAVLDGFRKRGVDPSRCGPTDAYMIACWLGVSYGAFLTHASLAVGVMPKGVADGLRRVSPKEVKAGLAPGCLGDELIVVDEHWANALDLVVGDIAMLPGGTIVEGAVTETINKTSTATYVRATSRGIGRALLGQWAVSIRVMPAEYTGLARCRHIPEEDNA</sequence>
<dbReference type="InterPro" id="IPR052345">
    <property type="entry name" value="Rad_response_metalloprotease"/>
</dbReference>
<feature type="region of interest" description="Disordered" evidence="1">
    <location>
        <begin position="21"/>
        <end position="52"/>
    </location>
</feature>
<evidence type="ECO:0000259" key="2">
    <source>
        <dbReference type="Pfam" id="PF06114"/>
    </source>
</evidence>
<accession>A0A0F9WW55</accession>
<reference evidence="3" key="1">
    <citation type="journal article" date="2015" name="Nature">
        <title>Complex archaea that bridge the gap between prokaryotes and eukaryotes.</title>
        <authorList>
            <person name="Spang A."/>
            <person name="Saw J.H."/>
            <person name="Jorgensen S.L."/>
            <person name="Zaremba-Niedzwiedzka K."/>
            <person name="Martijn J."/>
            <person name="Lind A.E."/>
            <person name="van Eijk R."/>
            <person name="Schleper C."/>
            <person name="Guy L."/>
            <person name="Ettema T.J."/>
        </authorList>
    </citation>
    <scope>NUCLEOTIDE SEQUENCE</scope>
</reference>